<dbReference type="CDD" id="cd00336">
    <property type="entry name" value="Ribosomal_L22"/>
    <property type="match status" value="1"/>
</dbReference>
<name>A0A7S2FZJ5_9STRA</name>
<accession>A0A7S2FZJ5</accession>
<dbReference type="InterPro" id="IPR057265">
    <property type="entry name" value="Ribosomal_uL22_arc-type"/>
</dbReference>
<dbReference type="Pfam" id="PF00237">
    <property type="entry name" value="Ribosomal_L22"/>
    <property type="match status" value="1"/>
</dbReference>
<dbReference type="NCBIfam" id="NF003260">
    <property type="entry name" value="PRK04223.1"/>
    <property type="match status" value="1"/>
</dbReference>
<keyword evidence="3 4" id="KW-0687">Ribonucleoprotein</keyword>
<dbReference type="InterPro" id="IPR001063">
    <property type="entry name" value="Ribosomal_uL22"/>
</dbReference>
<dbReference type="InterPro" id="IPR005721">
    <property type="entry name" value="Ribosomal_uL22_euk/arc"/>
</dbReference>
<comment type="similarity">
    <text evidence="1 4">Belongs to the universal ribosomal protein uL22 family.</text>
</comment>
<keyword evidence="2 4" id="KW-0689">Ribosomal protein</keyword>
<dbReference type="PANTHER" id="PTHR11593">
    <property type="entry name" value="60S RIBOSOMAL PROTEIN L17"/>
    <property type="match status" value="1"/>
</dbReference>
<evidence type="ECO:0000256" key="4">
    <source>
        <dbReference type="RuleBase" id="RU004005"/>
    </source>
</evidence>
<evidence type="ECO:0008006" key="7">
    <source>
        <dbReference type="Google" id="ProtNLM"/>
    </source>
</evidence>
<evidence type="ECO:0000256" key="5">
    <source>
        <dbReference type="SAM" id="MobiDB-lite"/>
    </source>
</evidence>
<dbReference type="AlphaFoldDB" id="A0A7S2FZJ5"/>
<evidence type="ECO:0000256" key="1">
    <source>
        <dbReference type="ARBA" id="ARBA00009451"/>
    </source>
</evidence>
<organism evidence="6">
    <name type="scientific">Octactis speculum</name>
    <dbReference type="NCBI Taxonomy" id="3111310"/>
    <lineage>
        <taxon>Eukaryota</taxon>
        <taxon>Sar</taxon>
        <taxon>Stramenopiles</taxon>
        <taxon>Ochrophyta</taxon>
        <taxon>Dictyochophyceae</taxon>
        <taxon>Dictyochales</taxon>
        <taxon>Dictyochaceae</taxon>
        <taxon>Octactis</taxon>
    </lineage>
</organism>
<dbReference type="EMBL" id="HBGS01028235">
    <property type="protein sequence ID" value="CAD9423893.1"/>
    <property type="molecule type" value="Transcribed_RNA"/>
</dbReference>
<dbReference type="HAMAP" id="MF_01331_A">
    <property type="entry name" value="Ribosomal_uL22_A"/>
    <property type="match status" value="1"/>
</dbReference>
<dbReference type="PANTHER" id="PTHR11593:SF10">
    <property type="entry name" value="60S RIBOSOMAL PROTEIN L17"/>
    <property type="match status" value="1"/>
</dbReference>
<dbReference type="GO" id="GO:0003735">
    <property type="term" value="F:structural constituent of ribosome"/>
    <property type="evidence" value="ECO:0007669"/>
    <property type="project" value="InterPro"/>
</dbReference>
<dbReference type="GO" id="GO:0022625">
    <property type="term" value="C:cytosolic large ribosomal subunit"/>
    <property type="evidence" value="ECO:0007669"/>
    <property type="project" value="TreeGrafter"/>
</dbReference>
<evidence type="ECO:0000313" key="6">
    <source>
        <dbReference type="EMBL" id="CAD9423893.1"/>
    </source>
</evidence>
<dbReference type="SUPFAM" id="SSF54843">
    <property type="entry name" value="Ribosomal protein L22"/>
    <property type="match status" value="1"/>
</dbReference>
<sequence length="215" mass="24785">MGPTSLSRTHHFDNFRRLWKGLRLSFEMVKYSYDQLDDSVDCSKARGSHLRVHFKHCREITHTIKGMSLSRAKQFLEDVLQMKQAVPFTKFTGGIGRHAQLKQFKAPGSKGRWPQKASKIILDLLKNAEANAEFKGLDVDDLEVVHAQCNRAQQQRRRTYRAHGRINPYMSHPAHIELVLENPKNPVKKEDEDKKVPRLTRKQQAQLRIKSGGGH</sequence>
<reference evidence="6" key="1">
    <citation type="submission" date="2021-01" db="EMBL/GenBank/DDBJ databases">
        <authorList>
            <person name="Corre E."/>
            <person name="Pelletier E."/>
            <person name="Niang G."/>
            <person name="Scheremetjew M."/>
            <person name="Finn R."/>
            <person name="Kale V."/>
            <person name="Holt S."/>
            <person name="Cochrane G."/>
            <person name="Meng A."/>
            <person name="Brown T."/>
            <person name="Cohen L."/>
        </authorList>
    </citation>
    <scope>NUCLEOTIDE SEQUENCE</scope>
    <source>
        <strain evidence="6">CCMP1381</strain>
    </source>
</reference>
<feature type="region of interest" description="Disordered" evidence="5">
    <location>
        <begin position="183"/>
        <end position="215"/>
    </location>
</feature>
<dbReference type="PROSITE" id="PS00464">
    <property type="entry name" value="RIBOSOMAL_L22"/>
    <property type="match status" value="1"/>
</dbReference>
<proteinExistence type="inferred from homology"/>
<dbReference type="NCBIfam" id="TIGR01038">
    <property type="entry name" value="uL22_arch_euk"/>
    <property type="match status" value="1"/>
</dbReference>
<dbReference type="Gene3D" id="3.90.470.10">
    <property type="entry name" value="Ribosomal protein L22/L17"/>
    <property type="match status" value="1"/>
</dbReference>
<protein>
    <recommendedName>
        <fullName evidence="7">50S ribosomal protein L22, chloroplastic</fullName>
    </recommendedName>
</protein>
<dbReference type="InterPro" id="IPR018260">
    <property type="entry name" value="Ribosomal_uL22_CS"/>
</dbReference>
<evidence type="ECO:0000256" key="3">
    <source>
        <dbReference type="ARBA" id="ARBA00023274"/>
    </source>
</evidence>
<feature type="compositionally biased region" description="Basic and acidic residues" evidence="5">
    <location>
        <begin position="187"/>
        <end position="196"/>
    </location>
</feature>
<dbReference type="GO" id="GO:0002181">
    <property type="term" value="P:cytoplasmic translation"/>
    <property type="evidence" value="ECO:0007669"/>
    <property type="project" value="TreeGrafter"/>
</dbReference>
<gene>
    <name evidence="6" type="ORF">DSPE1174_LOCUS14302</name>
</gene>
<dbReference type="InterPro" id="IPR036394">
    <property type="entry name" value="Ribosomal_uL22_sf"/>
</dbReference>
<evidence type="ECO:0000256" key="2">
    <source>
        <dbReference type="ARBA" id="ARBA00022980"/>
    </source>
</evidence>